<dbReference type="Proteomes" id="UP001057402">
    <property type="component" value="Chromosome 10"/>
</dbReference>
<evidence type="ECO:0000313" key="1">
    <source>
        <dbReference type="EMBL" id="KAI4320622.1"/>
    </source>
</evidence>
<accession>A0ACB9M8T9</accession>
<comment type="caution">
    <text evidence="1">The sequence shown here is derived from an EMBL/GenBank/DDBJ whole genome shotgun (WGS) entry which is preliminary data.</text>
</comment>
<dbReference type="EMBL" id="CM042889">
    <property type="protein sequence ID" value="KAI4320622.1"/>
    <property type="molecule type" value="Genomic_DNA"/>
</dbReference>
<proteinExistence type="predicted"/>
<organism evidence="1 2">
    <name type="scientific">Melastoma candidum</name>
    <dbReference type="NCBI Taxonomy" id="119954"/>
    <lineage>
        <taxon>Eukaryota</taxon>
        <taxon>Viridiplantae</taxon>
        <taxon>Streptophyta</taxon>
        <taxon>Embryophyta</taxon>
        <taxon>Tracheophyta</taxon>
        <taxon>Spermatophyta</taxon>
        <taxon>Magnoliopsida</taxon>
        <taxon>eudicotyledons</taxon>
        <taxon>Gunneridae</taxon>
        <taxon>Pentapetalae</taxon>
        <taxon>rosids</taxon>
        <taxon>malvids</taxon>
        <taxon>Myrtales</taxon>
        <taxon>Melastomataceae</taxon>
        <taxon>Melastomatoideae</taxon>
        <taxon>Melastomateae</taxon>
        <taxon>Melastoma</taxon>
    </lineage>
</organism>
<sequence length="898" mass="100776">MAASVDNRQFMDPSSVNGGPGLLRPVKPGPVLVRNPDPPSLPLHDPSSEDDDDDEDSYSSYIEEIIFKSREGGVETTVLDPRDESTADNWVERHPSMVRLTGKHPFNAEAPLDRLMRHGFITPVPLHYVRNHGYVPKATWRDWTVEVTGLVKQPRVFTMDQLVLEFPSLEIPVTLVCAGNRRREQNMVKQSKGFNWGAAGVSTSVWRGMPLREVLKRCGILKPSHGALNVCFEGAEDLPGGGGSKYGTSVTRGVALDPTRDIMLAYMQNGELLKPDHGFPVRMIIPGHIGGRMVKWLKKIIVTPKESENFYHYKDNRVLPSHVDDLDLADAGGWWYKPEHIINELNVNSVITTPGHDEVLPISTWTMQKSYTLKGYAYSGGGRKVTRVEVTLNGGETWRVCDLDHPERPTPHGKYWCWCFWWIDVEVLELLVTKEIAVRAWDESHNTQPENLNWNLMGMMNNCWFRVKTNMHRPHQGEVGIVFEHPTVPGNQSGGWMVKQKRSASELTLKKSVSTPLMVTSSEKFPMSVVKAHNTAESPWIIVHGHVYDCTRFLKEHPGGADSILINAGTDCTEEFDAIHSDKAKALLEKYRIGELLTTGYSSDSTVSTPNSSVHGQSNFSHLAPITEAATAPPCSVALIPREKIRCRLVKKTVLSHDVRLFRFALPSEEQVLGLPVGKHVFLCASIDGKLTMRAYTPTSDVDMVGYFELLIKIYFKNVHPEFPNGGLMSQYLESLPLNSYVEVKGPLGHIEYAGRGKFQVHRKPKPAAKLAMICGGTGITPIYQVIQAIMKDPEDRTEMYVVYANRTEDDILLREQLDEWVSKDERLKVWYVVNKSIRGGWNYSLGRINEKIMREHLPEGSAETLALACGPPGMIQSTAKPVLEKMKYDVKDSLLVF</sequence>
<evidence type="ECO:0000313" key="2">
    <source>
        <dbReference type="Proteomes" id="UP001057402"/>
    </source>
</evidence>
<reference evidence="2" key="1">
    <citation type="journal article" date="2023" name="Front. Plant Sci.">
        <title>Chromosomal-level genome assembly of Melastoma candidum provides insights into trichome evolution.</title>
        <authorList>
            <person name="Zhong Y."/>
            <person name="Wu W."/>
            <person name="Sun C."/>
            <person name="Zou P."/>
            <person name="Liu Y."/>
            <person name="Dai S."/>
            <person name="Zhou R."/>
        </authorList>
    </citation>
    <scope>NUCLEOTIDE SEQUENCE [LARGE SCALE GENOMIC DNA]</scope>
</reference>
<keyword evidence="2" id="KW-1185">Reference proteome</keyword>
<name>A0ACB9M8T9_9MYRT</name>
<gene>
    <name evidence="1" type="ORF">MLD38_034081</name>
</gene>
<protein>
    <submittedName>
        <fullName evidence="1">Uncharacterized protein</fullName>
    </submittedName>
</protein>